<keyword evidence="2" id="KW-0813">Transport</keyword>
<evidence type="ECO:0000313" key="8">
    <source>
        <dbReference type="Proteomes" id="UP000199136"/>
    </source>
</evidence>
<gene>
    <name evidence="7" type="ORF">SAMN04488506_0114</name>
</gene>
<comment type="subcellular location">
    <subcellularLocation>
        <location evidence="1">Membrane</location>
        <topology evidence="1">Multi-pass membrane protein</topology>
    </subcellularLocation>
</comment>
<dbReference type="STRING" id="82801.SAMN04488506_0114"/>
<feature type="transmembrane region" description="Helical" evidence="6">
    <location>
        <begin position="133"/>
        <end position="150"/>
    </location>
</feature>
<evidence type="ECO:0000256" key="5">
    <source>
        <dbReference type="ARBA" id="ARBA00023136"/>
    </source>
</evidence>
<accession>A0A1I5UPF0</accession>
<feature type="transmembrane region" description="Helical" evidence="6">
    <location>
        <begin position="313"/>
        <end position="330"/>
    </location>
</feature>
<protein>
    <submittedName>
        <fullName evidence="7">Na+/H+-dicarboxylate symporter</fullName>
    </submittedName>
</protein>
<feature type="transmembrane region" description="Helical" evidence="6">
    <location>
        <begin position="162"/>
        <end position="186"/>
    </location>
</feature>
<evidence type="ECO:0000256" key="3">
    <source>
        <dbReference type="ARBA" id="ARBA00022692"/>
    </source>
</evidence>
<dbReference type="GO" id="GO:0032329">
    <property type="term" value="P:serine transport"/>
    <property type="evidence" value="ECO:0007669"/>
    <property type="project" value="TreeGrafter"/>
</dbReference>
<feature type="transmembrane region" description="Helical" evidence="6">
    <location>
        <begin position="206"/>
        <end position="231"/>
    </location>
</feature>
<feature type="transmembrane region" description="Helical" evidence="6">
    <location>
        <begin position="279"/>
        <end position="307"/>
    </location>
</feature>
<dbReference type="SUPFAM" id="SSF118215">
    <property type="entry name" value="Proton glutamate symport protein"/>
    <property type="match status" value="1"/>
</dbReference>
<dbReference type="RefSeq" id="WP_092479125.1">
    <property type="nucleotide sequence ID" value="NZ_FOXW01000001.1"/>
</dbReference>
<keyword evidence="4 6" id="KW-1133">Transmembrane helix</keyword>
<organism evidence="7 8">
    <name type="scientific">Desemzia incerta</name>
    <dbReference type="NCBI Taxonomy" id="82801"/>
    <lineage>
        <taxon>Bacteria</taxon>
        <taxon>Bacillati</taxon>
        <taxon>Bacillota</taxon>
        <taxon>Bacilli</taxon>
        <taxon>Lactobacillales</taxon>
        <taxon>Carnobacteriaceae</taxon>
        <taxon>Desemzia</taxon>
    </lineage>
</organism>
<dbReference type="Proteomes" id="UP000199136">
    <property type="component" value="Unassembled WGS sequence"/>
</dbReference>
<feature type="transmembrane region" description="Helical" evidence="6">
    <location>
        <begin position="12"/>
        <end position="37"/>
    </location>
</feature>
<keyword evidence="3 6" id="KW-0812">Transmembrane</keyword>
<evidence type="ECO:0000256" key="6">
    <source>
        <dbReference type="SAM" id="Phobius"/>
    </source>
</evidence>
<dbReference type="OrthoDB" id="9768885at2"/>
<reference evidence="7 8" key="1">
    <citation type="submission" date="2016-10" db="EMBL/GenBank/DDBJ databases">
        <authorList>
            <person name="de Groot N.N."/>
        </authorList>
    </citation>
    <scope>NUCLEOTIDE SEQUENCE [LARGE SCALE GENOMIC DNA]</scope>
    <source>
        <strain evidence="7 8">DSM 20581</strain>
    </source>
</reference>
<evidence type="ECO:0000256" key="2">
    <source>
        <dbReference type="ARBA" id="ARBA00022448"/>
    </source>
</evidence>
<dbReference type="InterPro" id="IPR036458">
    <property type="entry name" value="Na:dicarbo_symporter_sf"/>
</dbReference>
<dbReference type="Pfam" id="PF00375">
    <property type="entry name" value="SDF"/>
    <property type="match status" value="1"/>
</dbReference>
<dbReference type="PANTHER" id="PTHR42865:SF8">
    <property type="entry name" value="SERINE_THREONINE TRANSPORTER SSTT"/>
    <property type="match status" value="1"/>
</dbReference>
<sequence length="413" mass="44352">MKKTKIGLVPKLIIAIVLGIVFGQLDVLPAIILQIPITISSLFSSLLSFIIPLMIIGYVIVGIADLTQGAGKLLGATTLISYGSTLVGGVIAYTIASIVFPMFITPELSQKVTESGEGLAALFTIPLEPMLDVTSAIVFAFLFGIGISWLRGQNKGETIYHFFSDFSAIITRILNTLVIPGLPIYIFGNFVNLSYTGSIQSILSVFWRVFLVVLALQLIGVLALFVIAGIYRKEKPWQFIKNQVPGYITALGTQSSAATIPVNIEIARKNGVSRQIREFVVPLCATIHLYGSITTVISCVTAVLIMYDMPYDFQLMMGFILILGIAMVAAPGAPGGAIMSALPFLTVVGISATGPIATLLISLYLTQDSFGTAANVSGDNAIALMVDKIYHTKILKEKNWVPTRGKPINSEVL</sequence>
<dbReference type="Gene3D" id="1.10.3860.10">
    <property type="entry name" value="Sodium:dicarboxylate symporter"/>
    <property type="match status" value="1"/>
</dbReference>
<keyword evidence="8" id="KW-1185">Reference proteome</keyword>
<evidence type="ECO:0000313" key="7">
    <source>
        <dbReference type="EMBL" id="SFP97119.1"/>
    </source>
</evidence>
<name>A0A1I5UPF0_9LACT</name>
<dbReference type="GO" id="GO:0005295">
    <property type="term" value="F:neutral L-amino acid:sodium symporter activity"/>
    <property type="evidence" value="ECO:0007669"/>
    <property type="project" value="TreeGrafter"/>
</dbReference>
<keyword evidence="5 6" id="KW-0472">Membrane</keyword>
<feature type="transmembrane region" description="Helical" evidence="6">
    <location>
        <begin position="79"/>
        <end position="104"/>
    </location>
</feature>
<feature type="transmembrane region" description="Helical" evidence="6">
    <location>
        <begin position="43"/>
        <end position="67"/>
    </location>
</feature>
<dbReference type="GO" id="GO:0005886">
    <property type="term" value="C:plasma membrane"/>
    <property type="evidence" value="ECO:0007669"/>
    <property type="project" value="TreeGrafter"/>
</dbReference>
<evidence type="ECO:0000256" key="4">
    <source>
        <dbReference type="ARBA" id="ARBA00022989"/>
    </source>
</evidence>
<dbReference type="PANTHER" id="PTHR42865">
    <property type="entry name" value="PROTON/GLUTAMATE-ASPARTATE SYMPORTER"/>
    <property type="match status" value="1"/>
</dbReference>
<feature type="transmembrane region" description="Helical" evidence="6">
    <location>
        <begin position="342"/>
        <end position="365"/>
    </location>
</feature>
<dbReference type="AlphaFoldDB" id="A0A1I5UPF0"/>
<evidence type="ECO:0000256" key="1">
    <source>
        <dbReference type="ARBA" id="ARBA00004141"/>
    </source>
</evidence>
<dbReference type="EMBL" id="FOXW01000001">
    <property type="protein sequence ID" value="SFP97119.1"/>
    <property type="molecule type" value="Genomic_DNA"/>
</dbReference>
<proteinExistence type="predicted"/>
<dbReference type="InterPro" id="IPR001991">
    <property type="entry name" value="Na-dicarboxylate_symporter"/>
</dbReference>